<evidence type="ECO:0000313" key="3">
    <source>
        <dbReference type="Proteomes" id="UP001152523"/>
    </source>
</evidence>
<gene>
    <name evidence="2" type="ORF">CEPIT_LOCUS43443</name>
</gene>
<sequence>MTRSNTDRITEIEAEQALMNEKLDAHERKLDAQAIQLSEITASLATLARAMTLLEEESASVGDAASAHTVDRGLRSITTTLLPSFDGEDPIEWVARAEQ</sequence>
<dbReference type="AlphaFoldDB" id="A0AAV0GGQ9"/>
<proteinExistence type="predicted"/>
<dbReference type="Proteomes" id="UP001152523">
    <property type="component" value="Unassembled WGS sequence"/>
</dbReference>
<protein>
    <submittedName>
        <fullName evidence="2">Uncharacterized protein</fullName>
    </submittedName>
</protein>
<keyword evidence="3" id="KW-1185">Reference proteome</keyword>
<dbReference type="EMBL" id="CAMAPF010001121">
    <property type="protein sequence ID" value="CAH9147050.1"/>
    <property type="molecule type" value="Genomic_DNA"/>
</dbReference>
<name>A0AAV0GGQ9_9ASTE</name>
<evidence type="ECO:0000256" key="1">
    <source>
        <dbReference type="SAM" id="Coils"/>
    </source>
</evidence>
<reference evidence="2" key="1">
    <citation type="submission" date="2022-07" db="EMBL/GenBank/DDBJ databases">
        <authorList>
            <person name="Macas J."/>
            <person name="Novak P."/>
            <person name="Neumann P."/>
        </authorList>
    </citation>
    <scope>NUCLEOTIDE SEQUENCE</scope>
</reference>
<keyword evidence="1" id="KW-0175">Coiled coil</keyword>
<organism evidence="2 3">
    <name type="scientific">Cuscuta epithymum</name>
    <dbReference type="NCBI Taxonomy" id="186058"/>
    <lineage>
        <taxon>Eukaryota</taxon>
        <taxon>Viridiplantae</taxon>
        <taxon>Streptophyta</taxon>
        <taxon>Embryophyta</taxon>
        <taxon>Tracheophyta</taxon>
        <taxon>Spermatophyta</taxon>
        <taxon>Magnoliopsida</taxon>
        <taxon>eudicotyledons</taxon>
        <taxon>Gunneridae</taxon>
        <taxon>Pentapetalae</taxon>
        <taxon>asterids</taxon>
        <taxon>lamiids</taxon>
        <taxon>Solanales</taxon>
        <taxon>Convolvulaceae</taxon>
        <taxon>Cuscuteae</taxon>
        <taxon>Cuscuta</taxon>
        <taxon>Cuscuta subgen. Cuscuta</taxon>
    </lineage>
</organism>
<accession>A0AAV0GGQ9</accession>
<comment type="caution">
    <text evidence="2">The sequence shown here is derived from an EMBL/GenBank/DDBJ whole genome shotgun (WGS) entry which is preliminary data.</text>
</comment>
<evidence type="ECO:0000313" key="2">
    <source>
        <dbReference type="EMBL" id="CAH9147050.1"/>
    </source>
</evidence>
<feature type="coiled-coil region" evidence="1">
    <location>
        <begin position="9"/>
        <end position="57"/>
    </location>
</feature>